<feature type="domain" description="DUF2272" evidence="1">
    <location>
        <begin position="140"/>
        <end position="269"/>
    </location>
</feature>
<comment type="caution">
    <text evidence="2">The sequence shown here is derived from an EMBL/GenBank/DDBJ whole genome shotgun (WGS) entry which is preliminary data.</text>
</comment>
<dbReference type="Proteomes" id="UP000698752">
    <property type="component" value="Unassembled WGS sequence"/>
</dbReference>
<accession>A0ABS5EQE4</accession>
<protein>
    <submittedName>
        <fullName evidence="2">DUF2272 domain-containing protein</fullName>
    </submittedName>
</protein>
<dbReference type="InterPro" id="IPR019262">
    <property type="entry name" value="DUF2272"/>
</dbReference>
<organism evidence="2 3">
    <name type="scientific">Neoroseomonas terrae</name>
    <dbReference type="NCBI Taxonomy" id="424799"/>
    <lineage>
        <taxon>Bacteria</taxon>
        <taxon>Pseudomonadati</taxon>
        <taxon>Pseudomonadota</taxon>
        <taxon>Alphaproteobacteria</taxon>
        <taxon>Acetobacterales</taxon>
        <taxon>Acetobacteraceae</taxon>
        <taxon>Neoroseomonas</taxon>
    </lineage>
</organism>
<gene>
    <name evidence="2" type="ORF">GXW78_26565</name>
</gene>
<dbReference type="EMBL" id="JAAEDI010000044">
    <property type="protein sequence ID" value="MBR0653244.1"/>
    <property type="molecule type" value="Genomic_DNA"/>
</dbReference>
<evidence type="ECO:0000313" key="2">
    <source>
        <dbReference type="EMBL" id="MBR0653244.1"/>
    </source>
</evidence>
<proteinExistence type="predicted"/>
<evidence type="ECO:0000259" key="1">
    <source>
        <dbReference type="Pfam" id="PF10030"/>
    </source>
</evidence>
<reference evidence="3" key="1">
    <citation type="journal article" date="2021" name="Syst. Appl. Microbiol.">
        <title>Roseomonas hellenica sp. nov., isolated from roots of wild-growing Alkanna tinctoria.</title>
        <authorList>
            <person name="Rat A."/>
            <person name="Naranjo H.D."/>
            <person name="Lebbe L."/>
            <person name="Cnockaert M."/>
            <person name="Krigas N."/>
            <person name="Grigoriadou K."/>
            <person name="Maloupa E."/>
            <person name="Willems A."/>
        </authorList>
    </citation>
    <scope>NUCLEOTIDE SEQUENCE [LARGE SCALE GENOMIC DNA]</scope>
    <source>
        <strain evidence="3">LMG 31159</strain>
    </source>
</reference>
<evidence type="ECO:0000313" key="3">
    <source>
        <dbReference type="Proteomes" id="UP000698752"/>
    </source>
</evidence>
<name>A0ABS5EQE4_9PROT</name>
<sequence length="301" mass="32691">MLGHGPGAATARPGASAPGIGFQRPFGLWWGEVRRGAKPLSAATAAILLTLAACTAPPPPSLEPPLTYPPAARDRMLRIATAEWEDWGRQYDTAVPPALESDPANFPRVLAYWRAVPEGVDPIARNRALYRQGSAALWREPAWSAAFISFVMRSAGVDAREFRPSASHAFYLDALIADAMRFPTMAPFVPYNVTERAPQVGDLVCADRSSRPLPGWRDRLQEAGRFRPMHCDIVVRVAPGVVEAVGGNIRDAVTLSSFRADATGRLLPRPAGQPTWFAVLENRLGRLPPWSSPSHNESPSS</sequence>
<keyword evidence="3" id="KW-1185">Reference proteome</keyword>
<dbReference type="Pfam" id="PF10030">
    <property type="entry name" value="DUF2272"/>
    <property type="match status" value="1"/>
</dbReference>